<evidence type="ECO:0000313" key="2">
    <source>
        <dbReference type="EMBL" id="MBW4707108.1"/>
    </source>
</evidence>
<reference evidence="2" key="1">
    <citation type="submission" date="2021-07" db="EMBL/GenBank/DDBJ databases">
        <title>Roseobacter insulae sp. nov., isolated from a tidal flat.</title>
        <authorList>
            <person name="Park S."/>
            <person name="Yoon J.-H."/>
        </authorList>
    </citation>
    <scope>NUCLEOTIDE SEQUENCE</scope>
    <source>
        <strain evidence="2">YSTF-M11</strain>
    </source>
</reference>
<dbReference type="EMBL" id="JAHXDN010000001">
    <property type="protein sequence ID" value="MBW4707108.1"/>
    <property type="molecule type" value="Genomic_DNA"/>
</dbReference>
<evidence type="ECO:0000313" key="3">
    <source>
        <dbReference type="Proteomes" id="UP001138661"/>
    </source>
</evidence>
<evidence type="ECO:0000256" key="1">
    <source>
        <dbReference type="SAM" id="MobiDB-lite"/>
    </source>
</evidence>
<protein>
    <submittedName>
        <fullName evidence="2">Uncharacterized protein</fullName>
    </submittedName>
</protein>
<dbReference type="Proteomes" id="UP001138661">
    <property type="component" value="Unassembled WGS sequence"/>
</dbReference>
<feature type="region of interest" description="Disordered" evidence="1">
    <location>
        <begin position="1"/>
        <end position="21"/>
    </location>
</feature>
<comment type="caution">
    <text evidence="2">The sequence shown here is derived from an EMBL/GenBank/DDBJ whole genome shotgun (WGS) entry which is preliminary data.</text>
</comment>
<gene>
    <name evidence="2" type="ORF">KX928_04840</name>
</gene>
<accession>A0A9X1FUG9</accession>
<dbReference type="RefSeq" id="WP_219499571.1">
    <property type="nucleotide sequence ID" value="NZ_JAHXDN010000001.1"/>
</dbReference>
<keyword evidence="3" id="KW-1185">Reference proteome</keyword>
<sequence length="51" mass="5598">MAFKDSVPSRNGERAGGIGRIPTDHRLMIQIDAAPGENRSARTYITETINL</sequence>
<organism evidence="2 3">
    <name type="scientific">Roseobacter insulae</name>
    <dbReference type="NCBI Taxonomy" id="2859783"/>
    <lineage>
        <taxon>Bacteria</taxon>
        <taxon>Pseudomonadati</taxon>
        <taxon>Pseudomonadota</taxon>
        <taxon>Alphaproteobacteria</taxon>
        <taxon>Rhodobacterales</taxon>
        <taxon>Roseobacteraceae</taxon>
        <taxon>Roseobacter</taxon>
    </lineage>
</organism>
<name>A0A9X1FUG9_9RHOB</name>
<proteinExistence type="predicted"/>
<dbReference type="AlphaFoldDB" id="A0A9X1FUG9"/>